<evidence type="ECO:0000256" key="3">
    <source>
        <dbReference type="ARBA" id="ARBA00022737"/>
    </source>
</evidence>
<reference evidence="8" key="1">
    <citation type="submission" date="2025-08" db="UniProtKB">
        <authorList>
            <consortium name="RefSeq"/>
        </authorList>
    </citation>
    <scope>IDENTIFICATION</scope>
    <source>
        <tissue evidence="8">Gonads</tissue>
    </source>
</reference>
<dbReference type="PROSITE" id="PS51450">
    <property type="entry name" value="LRR"/>
    <property type="match status" value="3"/>
</dbReference>
<keyword evidence="5" id="KW-0472">Membrane</keyword>
<evidence type="ECO:0000256" key="4">
    <source>
        <dbReference type="SAM" id="MobiDB-lite"/>
    </source>
</evidence>
<dbReference type="InParanoid" id="A0A1S3JZL7"/>
<evidence type="ECO:0000256" key="5">
    <source>
        <dbReference type="SAM" id="Phobius"/>
    </source>
</evidence>
<evidence type="ECO:0000313" key="7">
    <source>
        <dbReference type="Proteomes" id="UP000085678"/>
    </source>
</evidence>
<evidence type="ECO:0000256" key="1">
    <source>
        <dbReference type="ARBA" id="ARBA00022614"/>
    </source>
</evidence>
<evidence type="ECO:0000313" key="8">
    <source>
        <dbReference type="RefSeq" id="XP_013415549.1"/>
    </source>
</evidence>
<dbReference type="InterPro" id="IPR032675">
    <property type="entry name" value="LRR_dom_sf"/>
</dbReference>
<dbReference type="InterPro" id="IPR001611">
    <property type="entry name" value="Leu-rich_rpt"/>
</dbReference>
<dbReference type="InterPro" id="IPR003591">
    <property type="entry name" value="Leu-rich_rpt_typical-subtyp"/>
</dbReference>
<name>A0A1S3JZL7_LINAN</name>
<keyword evidence="3" id="KW-0677">Repeat</keyword>
<sequence length="613" mass="67592">MNMYPGCEKPQHGITWASIILIAINCVSGENGTICPHFCICSTSTFQNETTWTLDCSSHGLGPNIPQFPILSLNGSLTVLNLMNNSIDTLYDNAFGNLSFISTLYLSNNNISIISNGAFSTVRFLSRLYLDGNRIKVFPYVPINNLTRLEVVNLSRNEIQGDSFNTEDDLSHLTELDLSSNALTEISPNAFSSFPNLRALNLAGNSIYNISNEAFNEALHTLDLGGNSLTESRDFGFLLNLRSLTSLRLSNNNLTMVPKMLGNLTQLQYLDLSYANLESFTDKDCKSLVALKTLDLSRNGINVIDENTFGTQGNLEHLYLQNNNIRTFKKDAFHGLRDSLISLDISYNQLQLLEYEVFASLQNLQQFNFHGNSLICDCQLLWLRELNTTSVQVSFCAKPAEYLNHTVLQFPSSNCSVTFSNTTISSNLTTGNFSGLSTVSSNLTTKDIGNDVTTDGVAEFSSATSHTSTEPAESTTTSTTTRATSASTLTTTNLSTTINLPSSTTLRTTEWSAAPSVLGLSSTVVIAVISLLAFFVLFILLFILCKRIRHGAHVGTGDDTPRPTSRQSLVKATPMTDNPLTSRKKLVYNNESFEHDRSERLARTRKKFRESIN</sequence>
<dbReference type="Pfam" id="PF13855">
    <property type="entry name" value="LRR_8"/>
    <property type="match status" value="4"/>
</dbReference>
<dbReference type="Gene3D" id="3.80.10.10">
    <property type="entry name" value="Ribonuclease Inhibitor"/>
    <property type="match status" value="3"/>
</dbReference>
<accession>A0A1S3JZL7</accession>
<keyword evidence="1" id="KW-0433">Leucine-rich repeat</keyword>
<keyword evidence="5" id="KW-0812">Transmembrane</keyword>
<dbReference type="STRING" id="7574.A0A1S3JZL7"/>
<feature type="region of interest" description="Disordered" evidence="4">
    <location>
        <begin position="461"/>
        <end position="486"/>
    </location>
</feature>
<keyword evidence="2 6" id="KW-0732">Signal</keyword>
<keyword evidence="7" id="KW-1185">Reference proteome</keyword>
<organism evidence="7 8">
    <name type="scientific">Lingula anatina</name>
    <name type="common">Brachiopod</name>
    <name type="synonym">Lingula unguis</name>
    <dbReference type="NCBI Taxonomy" id="7574"/>
    <lineage>
        <taxon>Eukaryota</taxon>
        <taxon>Metazoa</taxon>
        <taxon>Spiralia</taxon>
        <taxon>Lophotrochozoa</taxon>
        <taxon>Brachiopoda</taxon>
        <taxon>Linguliformea</taxon>
        <taxon>Lingulata</taxon>
        <taxon>Lingulida</taxon>
        <taxon>Linguloidea</taxon>
        <taxon>Lingulidae</taxon>
        <taxon>Lingula</taxon>
    </lineage>
</organism>
<dbReference type="KEGG" id="lak:106177353"/>
<dbReference type="SMART" id="SM00365">
    <property type="entry name" value="LRR_SD22"/>
    <property type="match status" value="5"/>
</dbReference>
<feature type="compositionally biased region" description="Polar residues" evidence="4">
    <location>
        <begin position="562"/>
        <end position="580"/>
    </location>
</feature>
<dbReference type="RefSeq" id="XP_013415549.1">
    <property type="nucleotide sequence ID" value="XM_013560095.1"/>
</dbReference>
<evidence type="ECO:0000256" key="2">
    <source>
        <dbReference type="ARBA" id="ARBA00022729"/>
    </source>
</evidence>
<keyword evidence="5" id="KW-1133">Transmembrane helix</keyword>
<proteinExistence type="predicted"/>
<dbReference type="Proteomes" id="UP000085678">
    <property type="component" value="Unplaced"/>
</dbReference>
<dbReference type="GeneID" id="106177353"/>
<protein>
    <submittedName>
        <fullName evidence="8">Leucine-rich repeats and immunoglobulin-like domains protein 1</fullName>
    </submittedName>
</protein>
<dbReference type="PANTHER" id="PTHR24369">
    <property type="entry name" value="ANTIGEN BSP, PUTATIVE-RELATED"/>
    <property type="match status" value="1"/>
</dbReference>
<dbReference type="GO" id="GO:0005886">
    <property type="term" value="C:plasma membrane"/>
    <property type="evidence" value="ECO:0007669"/>
    <property type="project" value="TreeGrafter"/>
</dbReference>
<gene>
    <name evidence="8" type="primary">LOC106177353</name>
</gene>
<feature type="transmembrane region" description="Helical" evidence="5">
    <location>
        <begin position="524"/>
        <end position="544"/>
    </location>
</feature>
<feature type="chain" id="PRO_5010299139" evidence="6">
    <location>
        <begin position="30"/>
        <end position="613"/>
    </location>
</feature>
<dbReference type="SUPFAM" id="SSF52058">
    <property type="entry name" value="L domain-like"/>
    <property type="match status" value="1"/>
</dbReference>
<dbReference type="PANTHER" id="PTHR24369:SF210">
    <property type="entry name" value="CHAOPTIN-RELATED"/>
    <property type="match status" value="1"/>
</dbReference>
<evidence type="ECO:0000256" key="6">
    <source>
        <dbReference type="SAM" id="SignalP"/>
    </source>
</evidence>
<dbReference type="InterPro" id="IPR050541">
    <property type="entry name" value="LRR_TM_domain-containing"/>
</dbReference>
<dbReference type="FunFam" id="3.80.10.10:FF:001360">
    <property type="entry name" value="Uncharacterized protein"/>
    <property type="match status" value="1"/>
</dbReference>
<dbReference type="OrthoDB" id="6287021at2759"/>
<feature type="signal peptide" evidence="6">
    <location>
        <begin position="1"/>
        <end position="29"/>
    </location>
</feature>
<dbReference type="SMART" id="SM00369">
    <property type="entry name" value="LRR_TYP"/>
    <property type="match status" value="10"/>
</dbReference>
<feature type="region of interest" description="Disordered" evidence="4">
    <location>
        <begin position="553"/>
        <end position="580"/>
    </location>
</feature>
<dbReference type="AlphaFoldDB" id="A0A1S3JZL7"/>